<comment type="caution">
    <text evidence="1">The sequence shown here is derived from an EMBL/GenBank/DDBJ whole genome shotgun (WGS) entry which is preliminary data.</text>
</comment>
<gene>
    <name evidence="1" type="ORF">BLNAU_23263</name>
</gene>
<keyword evidence="2" id="KW-1185">Reference proteome</keyword>
<evidence type="ECO:0008006" key="3">
    <source>
        <dbReference type="Google" id="ProtNLM"/>
    </source>
</evidence>
<proteinExistence type="predicted"/>
<dbReference type="Proteomes" id="UP001281761">
    <property type="component" value="Unassembled WGS sequence"/>
</dbReference>
<organism evidence="1 2">
    <name type="scientific">Blattamonas nauphoetae</name>
    <dbReference type="NCBI Taxonomy" id="2049346"/>
    <lineage>
        <taxon>Eukaryota</taxon>
        <taxon>Metamonada</taxon>
        <taxon>Preaxostyla</taxon>
        <taxon>Oxymonadida</taxon>
        <taxon>Blattamonas</taxon>
    </lineage>
</organism>
<dbReference type="EMBL" id="JARBJD010000459">
    <property type="protein sequence ID" value="KAK2941828.1"/>
    <property type="molecule type" value="Genomic_DNA"/>
</dbReference>
<reference evidence="1 2" key="1">
    <citation type="journal article" date="2022" name="bioRxiv">
        <title>Genomics of Preaxostyla Flagellates Illuminates Evolutionary Transitions and the Path Towards Mitochondrial Loss.</title>
        <authorList>
            <person name="Novak L.V.F."/>
            <person name="Treitli S.C."/>
            <person name="Pyrih J."/>
            <person name="Halakuc P."/>
            <person name="Pipaliya S.V."/>
            <person name="Vacek V."/>
            <person name="Brzon O."/>
            <person name="Soukal P."/>
            <person name="Eme L."/>
            <person name="Dacks J.B."/>
            <person name="Karnkowska A."/>
            <person name="Elias M."/>
            <person name="Hampl V."/>
        </authorList>
    </citation>
    <scope>NUCLEOTIDE SEQUENCE [LARGE SCALE GENOMIC DNA]</scope>
    <source>
        <strain evidence="1">NAU3</strain>
        <tissue evidence="1">Gut</tissue>
    </source>
</reference>
<evidence type="ECO:0000313" key="2">
    <source>
        <dbReference type="Proteomes" id="UP001281761"/>
    </source>
</evidence>
<accession>A0ABQ9WQQ2</accession>
<evidence type="ECO:0000313" key="1">
    <source>
        <dbReference type="EMBL" id="KAK2941828.1"/>
    </source>
</evidence>
<name>A0ABQ9WQQ2_9EUKA</name>
<sequence>MDNTRPTLRVCSLHGGLGLHRRCTRAQRSHQMALIERFFGRLKTVCAILSGKWTFSRAELPAVFAECVCVTHYHVSINPLTQDDDGIEQAVYDNAFMDLEEAAEGRREADRRYCQYQWPQRSGDWSPLNFGDGAIWKRESIHENRNKARP</sequence>
<protein>
    <recommendedName>
        <fullName evidence="3">DDE Tnp4 domain-containing protein</fullName>
    </recommendedName>
</protein>